<dbReference type="Proteomes" id="UP000192582">
    <property type="component" value="Unassembled WGS sequence"/>
</dbReference>
<keyword evidence="3" id="KW-1185">Reference proteome</keyword>
<feature type="region of interest" description="Disordered" evidence="1">
    <location>
        <begin position="51"/>
        <end position="132"/>
    </location>
</feature>
<reference evidence="2 3" key="1">
    <citation type="submission" date="2017-04" db="EMBL/GenBank/DDBJ databases">
        <authorList>
            <person name="Afonso C.L."/>
            <person name="Miller P.J."/>
            <person name="Scott M.A."/>
            <person name="Spackman E."/>
            <person name="Goraichik I."/>
            <person name="Dimitrov K.M."/>
            <person name="Suarez D.L."/>
            <person name="Swayne D.E."/>
        </authorList>
    </citation>
    <scope>NUCLEOTIDE SEQUENCE [LARGE SCALE GENOMIC DNA]</scope>
    <source>
        <strain evidence="2 3">KR-140</strain>
    </source>
</reference>
<name>A0A1W1VK05_9DEIO</name>
<evidence type="ECO:0000256" key="1">
    <source>
        <dbReference type="SAM" id="MobiDB-lite"/>
    </source>
</evidence>
<gene>
    <name evidence="2" type="ORF">SAMN00790413_02030</name>
</gene>
<dbReference type="AlphaFoldDB" id="A0A1W1VK05"/>
<accession>A0A1W1VK05</accession>
<sequence length="146" mass="14983">MVAGVLSANGKFSVNLPVTVAGAAVAVGAPLGATGPLLPGCTRTGEIKARDRTVGSADPGADGDIQPARVTGGTSATGRPTSVNCPLTGTGTPVCKDTLNDDAQHERHAGRRLERGNSQGYRHRRDPSHGQVGLFVRVNGRLEPPR</sequence>
<organism evidence="2 3">
    <name type="scientific">Deinococcus hopiensis KR-140</name>
    <dbReference type="NCBI Taxonomy" id="695939"/>
    <lineage>
        <taxon>Bacteria</taxon>
        <taxon>Thermotogati</taxon>
        <taxon>Deinococcota</taxon>
        <taxon>Deinococci</taxon>
        <taxon>Deinococcales</taxon>
        <taxon>Deinococcaceae</taxon>
        <taxon>Deinococcus</taxon>
    </lineage>
</organism>
<dbReference type="EMBL" id="FWWU01000009">
    <property type="protein sequence ID" value="SMB93550.1"/>
    <property type="molecule type" value="Genomic_DNA"/>
</dbReference>
<feature type="compositionally biased region" description="Polar residues" evidence="1">
    <location>
        <begin position="72"/>
        <end position="91"/>
    </location>
</feature>
<feature type="compositionally biased region" description="Basic and acidic residues" evidence="1">
    <location>
        <begin position="98"/>
        <end position="115"/>
    </location>
</feature>
<proteinExistence type="predicted"/>
<evidence type="ECO:0000313" key="2">
    <source>
        <dbReference type="EMBL" id="SMB93550.1"/>
    </source>
</evidence>
<evidence type="ECO:0000313" key="3">
    <source>
        <dbReference type="Proteomes" id="UP000192582"/>
    </source>
</evidence>
<protein>
    <submittedName>
        <fullName evidence="2">Uncharacterized protein</fullName>
    </submittedName>
</protein>